<evidence type="ECO:0000313" key="2">
    <source>
        <dbReference type="EMBL" id="KAB8181601.1"/>
    </source>
</evidence>
<dbReference type="RefSeq" id="WP_139577736.1">
    <property type="nucleotide sequence ID" value="NZ_VDMA02000016.1"/>
</dbReference>
<feature type="region of interest" description="Disordered" evidence="1">
    <location>
        <begin position="1"/>
        <end position="57"/>
    </location>
</feature>
<feature type="compositionally biased region" description="Low complexity" evidence="1">
    <location>
        <begin position="7"/>
        <end position="16"/>
    </location>
</feature>
<organism evidence="2 3">
    <name type="scientific">Microbispora catharanthi</name>
    <dbReference type="NCBI Taxonomy" id="1712871"/>
    <lineage>
        <taxon>Bacteria</taxon>
        <taxon>Bacillati</taxon>
        <taxon>Actinomycetota</taxon>
        <taxon>Actinomycetes</taxon>
        <taxon>Streptosporangiales</taxon>
        <taxon>Streptosporangiaceae</taxon>
        <taxon>Microbispora</taxon>
    </lineage>
</organism>
<comment type="caution">
    <text evidence="2">The sequence shown here is derived from an EMBL/GenBank/DDBJ whole genome shotgun (WGS) entry which is preliminary data.</text>
</comment>
<protein>
    <submittedName>
        <fullName evidence="2">Uncharacterized protein</fullName>
    </submittedName>
</protein>
<sequence>MAVSEQFPPFAAPDADAAAEDEPGGAEPDPFSGDTHWYDLPDDDAAPEEGDPLPWGRRLWRALGRR</sequence>
<gene>
    <name evidence="2" type="ORF">FH610_027230</name>
</gene>
<evidence type="ECO:0000256" key="1">
    <source>
        <dbReference type="SAM" id="MobiDB-lite"/>
    </source>
</evidence>
<reference evidence="2 3" key="1">
    <citation type="submission" date="2019-10" db="EMBL/GenBank/DDBJ databases">
        <title>Nonomuraea sp. nov., isolated from Phyllanthus amarus.</title>
        <authorList>
            <person name="Klykleung N."/>
            <person name="Tanasupawat S."/>
        </authorList>
    </citation>
    <scope>NUCLEOTIDE SEQUENCE [LARGE SCALE GENOMIC DNA]</scope>
    <source>
        <strain evidence="2 3">CR1-09</strain>
    </source>
</reference>
<dbReference type="Proteomes" id="UP000313066">
    <property type="component" value="Unassembled WGS sequence"/>
</dbReference>
<evidence type="ECO:0000313" key="3">
    <source>
        <dbReference type="Proteomes" id="UP000313066"/>
    </source>
</evidence>
<name>A0A5N6BKP2_9ACTN</name>
<dbReference type="EMBL" id="VDMA02000016">
    <property type="protein sequence ID" value="KAB8181601.1"/>
    <property type="molecule type" value="Genomic_DNA"/>
</dbReference>
<keyword evidence="3" id="KW-1185">Reference proteome</keyword>
<feature type="compositionally biased region" description="Acidic residues" evidence="1">
    <location>
        <begin position="40"/>
        <end position="51"/>
    </location>
</feature>
<dbReference type="AlphaFoldDB" id="A0A5N6BKP2"/>
<proteinExistence type="predicted"/>
<accession>A0A5N6BKP2</accession>